<evidence type="ECO:0000313" key="2">
    <source>
        <dbReference type="EMBL" id="MBB6145294.1"/>
    </source>
</evidence>
<keyword evidence="1" id="KW-0456">Lyase</keyword>
<dbReference type="EMBL" id="JACHEK010000006">
    <property type="protein sequence ID" value="MBB6145294.1"/>
    <property type="molecule type" value="Genomic_DNA"/>
</dbReference>
<dbReference type="RefSeq" id="WP_050061604.1">
    <property type="nucleotide sequence ID" value="NZ_JACHEK010000006.1"/>
</dbReference>
<gene>
    <name evidence="2" type="ORF">HNQ77_003252</name>
</gene>
<proteinExistence type="predicted"/>
<dbReference type="PANTHER" id="PTHR39340">
    <property type="entry name" value="SULFOFRUCTOSEPHOSPHATE ALDOLASE"/>
    <property type="match status" value="1"/>
</dbReference>
<evidence type="ECO:0000313" key="3">
    <source>
        <dbReference type="Proteomes" id="UP000538666"/>
    </source>
</evidence>
<dbReference type="Gene3D" id="3.20.20.70">
    <property type="entry name" value="Aldolase class I"/>
    <property type="match status" value="1"/>
</dbReference>
<comment type="caution">
    <text evidence="2">The sequence shown here is derived from an EMBL/GenBank/DDBJ whole genome shotgun (WGS) entry which is preliminary data.</text>
</comment>
<reference evidence="2 3" key="1">
    <citation type="submission" date="2020-08" db="EMBL/GenBank/DDBJ databases">
        <title>Genomic Encyclopedia of Type Strains, Phase IV (KMG-IV): sequencing the most valuable type-strain genomes for metagenomic binning, comparative biology and taxonomic classification.</title>
        <authorList>
            <person name="Goeker M."/>
        </authorList>
    </citation>
    <scope>NUCLEOTIDE SEQUENCE [LARGE SCALE GENOMIC DNA]</scope>
    <source>
        <strain evidence="2 3">DSM 103733</strain>
    </source>
</reference>
<accession>A0A841K4V0</accession>
<dbReference type="AlphaFoldDB" id="A0A841K4V0"/>
<dbReference type="PANTHER" id="PTHR39340:SF1">
    <property type="entry name" value="SULFOFRUCTOSEPHOSPHATE ALDOLASE"/>
    <property type="match status" value="1"/>
</dbReference>
<dbReference type="GO" id="GO:1902777">
    <property type="term" value="P:6-sulfoquinovose(1-) catabolic process"/>
    <property type="evidence" value="ECO:0007669"/>
    <property type="project" value="TreeGrafter"/>
</dbReference>
<sequence length="82" mass="9075">MSKPVFVETLELAGESGTTFNGMLCGRAMWKDGIAIYAKQGAKAFEEWLNTQGVENINNVNKALEAAYFRYDKIDVKEPALA</sequence>
<protein>
    <submittedName>
        <fullName evidence="2">Tagatose-1,6-bisphosphate aldolase</fullName>
    </submittedName>
</protein>
<organism evidence="2 3">
    <name type="scientific">Silvibacterium bohemicum</name>
    <dbReference type="NCBI Taxonomy" id="1577686"/>
    <lineage>
        <taxon>Bacteria</taxon>
        <taxon>Pseudomonadati</taxon>
        <taxon>Acidobacteriota</taxon>
        <taxon>Terriglobia</taxon>
        <taxon>Terriglobales</taxon>
        <taxon>Acidobacteriaceae</taxon>
        <taxon>Silvibacterium</taxon>
    </lineage>
</organism>
<dbReference type="InterPro" id="IPR050552">
    <property type="entry name" value="LacD_aldolase"/>
</dbReference>
<keyword evidence="3" id="KW-1185">Reference proteome</keyword>
<dbReference type="GO" id="GO:0061595">
    <property type="term" value="F:6-deoxy-6-sulfofructose-1-phosphate aldolase activity"/>
    <property type="evidence" value="ECO:0007669"/>
    <property type="project" value="TreeGrafter"/>
</dbReference>
<name>A0A841K4V0_9BACT</name>
<dbReference type="Proteomes" id="UP000538666">
    <property type="component" value="Unassembled WGS sequence"/>
</dbReference>
<evidence type="ECO:0000256" key="1">
    <source>
        <dbReference type="ARBA" id="ARBA00023239"/>
    </source>
</evidence>
<dbReference type="InterPro" id="IPR013785">
    <property type="entry name" value="Aldolase_TIM"/>
</dbReference>